<keyword evidence="4 6" id="KW-1133">Transmembrane helix</keyword>
<dbReference type="AlphaFoldDB" id="A0AAW0MA01"/>
<evidence type="ECO:0000256" key="2">
    <source>
        <dbReference type="ARBA" id="ARBA00007168"/>
    </source>
</evidence>
<keyword evidence="9" id="KW-1185">Reference proteome</keyword>
<dbReference type="InterPro" id="IPR007603">
    <property type="entry name" value="Choline_transptr-like"/>
</dbReference>
<evidence type="ECO:0000256" key="1">
    <source>
        <dbReference type="ARBA" id="ARBA00004141"/>
    </source>
</evidence>
<feature type="region of interest" description="Disordered" evidence="7">
    <location>
        <begin position="1"/>
        <end position="69"/>
    </location>
</feature>
<feature type="transmembrane region" description="Helical" evidence="6">
    <location>
        <begin position="227"/>
        <end position="248"/>
    </location>
</feature>
<comment type="function">
    <text evidence="6">Choline transporter.</text>
</comment>
<feature type="compositionally biased region" description="Pro residues" evidence="7">
    <location>
        <begin position="27"/>
        <end position="58"/>
    </location>
</feature>
<dbReference type="GO" id="GO:0022857">
    <property type="term" value="F:transmembrane transporter activity"/>
    <property type="evidence" value="ECO:0007669"/>
    <property type="project" value="UniProtKB-UniRule"/>
</dbReference>
<comment type="subcellular location">
    <subcellularLocation>
        <location evidence="6">Cell membrane</location>
        <topology evidence="6">Multi-pass membrane protein</topology>
    </subcellularLocation>
    <subcellularLocation>
        <location evidence="1">Membrane</location>
        <topology evidence="1">Multi-pass membrane protein</topology>
    </subcellularLocation>
</comment>
<dbReference type="PANTHER" id="PTHR12385:SF98">
    <property type="entry name" value="CHOLINE TRANSPORTER-LIKE PROTEIN"/>
    <property type="match status" value="1"/>
</dbReference>
<proteinExistence type="inferred from homology"/>
<evidence type="ECO:0000313" key="8">
    <source>
        <dbReference type="EMBL" id="KAK7860822.1"/>
    </source>
</evidence>
<evidence type="ECO:0000313" key="9">
    <source>
        <dbReference type="Proteomes" id="UP000237347"/>
    </source>
</evidence>
<accession>A0AAW0MA01</accession>
<gene>
    <name evidence="8" type="ORF">CFP56_029101</name>
</gene>
<evidence type="ECO:0000256" key="3">
    <source>
        <dbReference type="ARBA" id="ARBA00022692"/>
    </source>
</evidence>
<dbReference type="GO" id="GO:0005886">
    <property type="term" value="C:plasma membrane"/>
    <property type="evidence" value="ECO:0007669"/>
    <property type="project" value="UniProtKB-SubCell"/>
</dbReference>
<feature type="transmembrane region" description="Helical" evidence="6">
    <location>
        <begin position="354"/>
        <end position="377"/>
    </location>
</feature>
<dbReference type="Pfam" id="PF04515">
    <property type="entry name" value="Choline_transpo"/>
    <property type="match status" value="1"/>
</dbReference>
<dbReference type="Proteomes" id="UP000237347">
    <property type="component" value="Unassembled WGS sequence"/>
</dbReference>
<feature type="transmembrane region" description="Helical" evidence="6">
    <location>
        <begin position="159"/>
        <end position="181"/>
    </location>
</feature>
<feature type="transmembrane region" description="Helical" evidence="6">
    <location>
        <begin position="269"/>
        <end position="295"/>
    </location>
</feature>
<evidence type="ECO:0000256" key="6">
    <source>
        <dbReference type="RuleBase" id="RU368066"/>
    </source>
</evidence>
<dbReference type="PANTHER" id="PTHR12385">
    <property type="entry name" value="CHOLINE TRANSPORTER-LIKE (SLC FAMILY 44)"/>
    <property type="match status" value="1"/>
</dbReference>
<comment type="caution">
    <text evidence="8">The sequence shown here is derived from an EMBL/GenBank/DDBJ whole genome shotgun (WGS) entry which is preliminary data.</text>
</comment>
<feature type="transmembrane region" description="Helical" evidence="6">
    <location>
        <begin position="188"/>
        <end position="207"/>
    </location>
</feature>
<organism evidence="8 9">
    <name type="scientific">Quercus suber</name>
    <name type="common">Cork oak</name>
    <dbReference type="NCBI Taxonomy" id="58331"/>
    <lineage>
        <taxon>Eukaryota</taxon>
        <taxon>Viridiplantae</taxon>
        <taxon>Streptophyta</taxon>
        <taxon>Embryophyta</taxon>
        <taxon>Tracheophyta</taxon>
        <taxon>Spermatophyta</taxon>
        <taxon>Magnoliopsida</taxon>
        <taxon>eudicotyledons</taxon>
        <taxon>Gunneridae</taxon>
        <taxon>Pentapetalae</taxon>
        <taxon>rosids</taxon>
        <taxon>fabids</taxon>
        <taxon>Fagales</taxon>
        <taxon>Fagaceae</taxon>
        <taxon>Quercus</taxon>
    </lineage>
</organism>
<protein>
    <recommendedName>
        <fullName evidence="6">Choline transporter-like protein</fullName>
    </recommendedName>
</protein>
<comment type="similarity">
    <text evidence="2 6">Belongs to the CTL (choline transporter-like) family.</text>
</comment>
<feature type="transmembrane region" description="Helical" evidence="6">
    <location>
        <begin position="89"/>
        <end position="109"/>
    </location>
</feature>
<sequence>MGSTEEQPSKPISLYDTSSSPSQPLLSKPPPPPPPSFPSSPPHLPFPPLEDPQTPPLSTPADPEQDSDPTQYLQITYNYSPRSFKDLPFLFLFLLFVLCTFVLGIFSIFHRNTSYSNLSSFTYDSNSTSCTESTLSNSTNLSFSFSLLAGFSSTFSNSLIWVFVITFVLTVPICFLLLFCLKRYTKQLVYVSLPFFVVMPVFFNVYWFVACTLSSTCSDDFPLVYRILVLIFVFCIIAVVIWIFVINWHRIELTVEIIKIASDALYRNLGLFVVLPCLTIGLVVYYAPIVVFLVFSRQNGEIVAEESSGEYSCVWKQDGWVPAYYAIAILTMLWSAAVMVETQVFVISGTIAQCNFLVPPALLFFVLNINGSMFPWMSVHLVVSDHSGLQLHGHTWHRCPAQAFEL</sequence>
<evidence type="ECO:0000256" key="5">
    <source>
        <dbReference type="ARBA" id="ARBA00023136"/>
    </source>
</evidence>
<keyword evidence="3 6" id="KW-0812">Transmembrane</keyword>
<evidence type="ECO:0000256" key="4">
    <source>
        <dbReference type="ARBA" id="ARBA00022989"/>
    </source>
</evidence>
<name>A0AAW0MA01_QUESU</name>
<keyword evidence="5 6" id="KW-0472">Membrane</keyword>
<feature type="transmembrane region" description="Helical" evidence="6">
    <location>
        <begin position="324"/>
        <end position="347"/>
    </location>
</feature>
<reference evidence="8 9" key="1">
    <citation type="journal article" date="2018" name="Sci. Data">
        <title>The draft genome sequence of cork oak.</title>
        <authorList>
            <person name="Ramos A.M."/>
            <person name="Usie A."/>
            <person name="Barbosa P."/>
            <person name="Barros P.M."/>
            <person name="Capote T."/>
            <person name="Chaves I."/>
            <person name="Simoes F."/>
            <person name="Abreu I."/>
            <person name="Carrasquinho I."/>
            <person name="Faro C."/>
            <person name="Guimaraes J.B."/>
            <person name="Mendonca D."/>
            <person name="Nobrega F."/>
            <person name="Rodrigues L."/>
            <person name="Saibo N.J.M."/>
            <person name="Varela M.C."/>
            <person name="Egas C."/>
            <person name="Matos J."/>
            <person name="Miguel C.M."/>
            <person name="Oliveira M.M."/>
            <person name="Ricardo C.P."/>
            <person name="Goncalves S."/>
        </authorList>
    </citation>
    <scope>NUCLEOTIDE SEQUENCE [LARGE SCALE GENOMIC DNA]</scope>
    <source>
        <strain evidence="9">cv. HL8</strain>
    </source>
</reference>
<dbReference type="EMBL" id="PKMF04000004">
    <property type="protein sequence ID" value="KAK7860822.1"/>
    <property type="molecule type" value="Genomic_DNA"/>
</dbReference>
<evidence type="ECO:0000256" key="7">
    <source>
        <dbReference type="SAM" id="MobiDB-lite"/>
    </source>
</evidence>